<sequence>MRSVNNKTNGEKGHEKNRTGSGDRLRTDQRRRTRCRQSRRQDIQYRRQHAGLYRIRALR</sequence>
<protein>
    <submittedName>
        <fullName evidence="2">Uncharacterized protein</fullName>
    </submittedName>
</protein>
<dbReference type="AlphaFoldDB" id="A0A653KXA8"/>
<evidence type="ECO:0000256" key="1">
    <source>
        <dbReference type="SAM" id="MobiDB-lite"/>
    </source>
</evidence>
<gene>
    <name evidence="2" type="ORF">AERO8C_150200</name>
</gene>
<accession>A0A653KXA8</accession>
<organism evidence="2 3">
    <name type="scientific">Aeromonas veronii</name>
    <dbReference type="NCBI Taxonomy" id="654"/>
    <lineage>
        <taxon>Bacteria</taxon>
        <taxon>Pseudomonadati</taxon>
        <taxon>Pseudomonadota</taxon>
        <taxon>Gammaproteobacteria</taxon>
        <taxon>Aeromonadales</taxon>
        <taxon>Aeromonadaceae</taxon>
        <taxon>Aeromonas</taxon>
    </lineage>
</organism>
<name>A0A653KXA8_AERVE</name>
<reference evidence="2 3" key="1">
    <citation type="submission" date="2019-10" db="EMBL/GenBank/DDBJ databases">
        <authorList>
            <person name="Karimi E."/>
        </authorList>
    </citation>
    <scope>NUCLEOTIDE SEQUENCE [LARGE SCALE GENOMIC DNA]</scope>
    <source>
        <strain evidence="2">Aeromonas sp. 8C</strain>
    </source>
</reference>
<evidence type="ECO:0000313" key="3">
    <source>
        <dbReference type="Proteomes" id="UP000439123"/>
    </source>
</evidence>
<feature type="region of interest" description="Disordered" evidence="1">
    <location>
        <begin position="1"/>
        <end position="43"/>
    </location>
</feature>
<dbReference type="Proteomes" id="UP000439123">
    <property type="component" value="Unassembled WGS sequence"/>
</dbReference>
<dbReference type="EMBL" id="CABWLC010000007">
    <property type="protein sequence ID" value="VXA83461.1"/>
    <property type="molecule type" value="Genomic_DNA"/>
</dbReference>
<proteinExistence type="predicted"/>
<evidence type="ECO:0000313" key="2">
    <source>
        <dbReference type="EMBL" id="VXA83461.1"/>
    </source>
</evidence>
<feature type="compositionally biased region" description="Basic and acidic residues" evidence="1">
    <location>
        <begin position="9"/>
        <end position="30"/>
    </location>
</feature>